<dbReference type="PROSITE" id="PS00108">
    <property type="entry name" value="PROTEIN_KINASE_ST"/>
    <property type="match status" value="1"/>
</dbReference>
<keyword evidence="15" id="KW-1185">Reference proteome</keyword>
<keyword evidence="11" id="KW-0812">Transmembrane</keyword>
<keyword evidence="11" id="KW-1133">Transmembrane helix</keyword>
<dbReference type="Gene3D" id="3.30.200.20">
    <property type="entry name" value="Phosphorylase Kinase, domain 1"/>
    <property type="match status" value="1"/>
</dbReference>
<dbReference type="PROSITE" id="PS00107">
    <property type="entry name" value="PROTEIN_KINASE_ATP"/>
    <property type="match status" value="1"/>
</dbReference>
<keyword evidence="5 14" id="KW-0418">Kinase</keyword>
<dbReference type="PANTHER" id="PTHR43289:SF34">
    <property type="entry name" value="SERINE_THREONINE-PROTEIN KINASE YBDM-RELATED"/>
    <property type="match status" value="1"/>
</dbReference>
<evidence type="ECO:0000256" key="2">
    <source>
        <dbReference type="ARBA" id="ARBA00022527"/>
    </source>
</evidence>
<evidence type="ECO:0000259" key="13">
    <source>
        <dbReference type="PROSITE" id="PS51178"/>
    </source>
</evidence>
<keyword evidence="6 9" id="KW-0067">ATP-binding</keyword>
<dbReference type="Proteomes" id="UP001595997">
    <property type="component" value="Unassembled WGS sequence"/>
</dbReference>
<evidence type="ECO:0000256" key="1">
    <source>
        <dbReference type="ARBA" id="ARBA00012513"/>
    </source>
</evidence>
<evidence type="ECO:0000256" key="8">
    <source>
        <dbReference type="ARBA" id="ARBA00048679"/>
    </source>
</evidence>
<dbReference type="CDD" id="cd14014">
    <property type="entry name" value="STKc_PknB_like"/>
    <property type="match status" value="1"/>
</dbReference>
<evidence type="ECO:0000313" key="15">
    <source>
        <dbReference type="Proteomes" id="UP001595997"/>
    </source>
</evidence>
<sequence>MSDDGGNAAQYLGRAVGNGRFQLQSLLGAGGMAAVYLAHDSVLDRQVAVKTLHTELGREQSFRERFRREAQSVAKLTHTNIVSVFDSGEDELDGTLVPYIVMEYVEGKPLRTVLDEDIAQFGAMPTEKALKITGDVLAALDVSHEMGLVHRDIKPGNVMITKRGVVKVMDFGIARAMQSGVTSMTQTGMVVGTPQYLSPEQALGRGVDARSDLYSVGIMLFELLTGRLPFDADSPLAIAYAHVQEEAPVPSSINQSVPPAVDALVARTLKKNPNERFPTAETMGEECSRIGGSGAASGTSPIIVSGGPRAQSGAGVGQAVFPPVNDTGTPPPPGQQHYQQPYGGFGPSTPPPPGQTPMGQYQPVAPYGQQGGASHTPPPYTLTPTAAGGNGGRKSNAGVIVGSLVAVLVAVIAVGFAVLIPQDDEDPKTTGGDTITASPSLEAPSETPSEDSGSSGGDSGGDGFKPEDKSKTIDTTRCTQASDSYTEKGKKILPDFTYKNLASVKKCISSAGWKLDDIEYEDENLWGKNTVLQQSPDGIDAFDPKKDKIELTVSTGKPSD</sequence>
<feature type="transmembrane region" description="Helical" evidence="11">
    <location>
        <begin position="399"/>
        <end position="420"/>
    </location>
</feature>
<keyword evidence="2" id="KW-0723">Serine/threonine-protein kinase</keyword>
<evidence type="ECO:0000256" key="3">
    <source>
        <dbReference type="ARBA" id="ARBA00022679"/>
    </source>
</evidence>
<name>A0ABV9ABF9_9ACTN</name>
<dbReference type="GO" id="GO:0016301">
    <property type="term" value="F:kinase activity"/>
    <property type="evidence" value="ECO:0007669"/>
    <property type="project" value="UniProtKB-KW"/>
</dbReference>
<dbReference type="PROSITE" id="PS50011">
    <property type="entry name" value="PROTEIN_KINASE_DOM"/>
    <property type="match status" value="1"/>
</dbReference>
<dbReference type="RefSeq" id="WP_386448925.1">
    <property type="nucleotide sequence ID" value="NZ_JBHSFH010000007.1"/>
</dbReference>
<dbReference type="SMART" id="SM00220">
    <property type="entry name" value="S_TKc"/>
    <property type="match status" value="1"/>
</dbReference>
<evidence type="ECO:0000256" key="6">
    <source>
        <dbReference type="ARBA" id="ARBA00022840"/>
    </source>
</evidence>
<dbReference type="Pfam" id="PF00069">
    <property type="entry name" value="Pkinase"/>
    <property type="match status" value="1"/>
</dbReference>
<evidence type="ECO:0000256" key="5">
    <source>
        <dbReference type="ARBA" id="ARBA00022777"/>
    </source>
</evidence>
<dbReference type="EMBL" id="JBHSFH010000007">
    <property type="protein sequence ID" value="MFC4495703.1"/>
    <property type="molecule type" value="Genomic_DNA"/>
</dbReference>
<dbReference type="InterPro" id="IPR005543">
    <property type="entry name" value="PASTA_dom"/>
</dbReference>
<feature type="compositionally biased region" description="Polar residues" evidence="10">
    <location>
        <begin position="475"/>
        <end position="484"/>
    </location>
</feature>
<feature type="region of interest" description="Disordered" evidence="10">
    <location>
        <begin position="320"/>
        <end position="390"/>
    </location>
</feature>
<feature type="binding site" evidence="9">
    <location>
        <position position="50"/>
    </location>
    <ligand>
        <name>ATP</name>
        <dbReference type="ChEBI" id="CHEBI:30616"/>
    </ligand>
</feature>
<evidence type="ECO:0000256" key="4">
    <source>
        <dbReference type="ARBA" id="ARBA00022741"/>
    </source>
</evidence>
<feature type="domain" description="Protein kinase" evidence="12">
    <location>
        <begin position="21"/>
        <end position="303"/>
    </location>
</feature>
<dbReference type="CDD" id="cd06577">
    <property type="entry name" value="PASTA_pknB"/>
    <property type="match status" value="1"/>
</dbReference>
<feature type="compositionally biased region" description="Gly residues" evidence="10">
    <location>
        <begin position="454"/>
        <end position="463"/>
    </location>
</feature>
<dbReference type="EC" id="2.7.11.1" evidence="1"/>
<reference evidence="15" key="1">
    <citation type="journal article" date="2019" name="Int. J. Syst. Evol. Microbiol.">
        <title>The Global Catalogue of Microorganisms (GCM) 10K type strain sequencing project: providing services to taxonomists for standard genome sequencing and annotation.</title>
        <authorList>
            <consortium name="The Broad Institute Genomics Platform"/>
            <consortium name="The Broad Institute Genome Sequencing Center for Infectious Disease"/>
            <person name="Wu L."/>
            <person name="Ma J."/>
        </authorList>
    </citation>
    <scope>NUCLEOTIDE SEQUENCE [LARGE SCALE GENOMIC DNA]</scope>
    <source>
        <strain evidence="15">CGMCC 4.7357</strain>
    </source>
</reference>
<keyword evidence="4 9" id="KW-0547">Nucleotide-binding</keyword>
<dbReference type="PANTHER" id="PTHR43289">
    <property type="entry name" value="MITOGEN-ACTIVATED PROTEIN KINASE KINASE KINASE 20-RELATED"/>
    <property type="match status" value="1"/>
</dbReference>
<dbReference type="Gene3D" id="1.10.510.10">
    <property type="entry name" value="Transferase(Phosphotransferase) domain 1"/>
    <property type="match status" value="1"/>
</dbReference>
<dbReference type="SMART" id="SM00740">
    <property type="entry name" value="PASTA"/>
    <property type="match status" value="1"/>
</dbReference>
<accession>A0ABV9ABF9</accession>
<dbReference type="InterPro" id="IPR008271">
    <property type="entry name" value="Ser/Thr_kinase_AS"/>
</dbReference>
<feature type="domain" description="PASTA" evidence="13">
    <location>
        <begin position="487"/>
        <end position="555"/>
    </location>
</feature>
<dbReference type="SUPFAM" id="SSF56112">
    <property type="entry name" value="Protein kinase-like (PK-like)"/>
    <property type="match status" value="1"/>
</dbReference>
<comment type="catalytic activity">
    <reaction evidence="8">
        <text>L-seryl-[protein] + ATP = O-phospho-L-seryl-[protein] + ADP + H(+)</text>
        <dbReference type="Rhea" id="RHEA:17989"/>
        <dbReference type="Rhea" id="RHEA-COMP:9863"/>
        <dbReference type="Rhea" id="RHEA-COMP:11604"/>
        <dbReference type="ChEBI" id="CHEBI:15378"/>
        <dbReference type="ChEBI" id="CHEBI:29999"/>
        <dbReference type="ChEBI" id="CHEBI:30616"/>
        <dbReference type="ChEBI" id="CHEBI:83421"/>
        <dbReference type="ChEBI" id="CHEBI:456216"/>
        <dbReference type="EC" id="2.7.11.1"/>
    </reaction>
</comment>
<keyword evidence="11" id="KW-0472">Membrane</keyword>
<dbReference type="Pfam" id="PF03793">
    <property type="entry name" value="PASTA"/>
    <property type="match status" value="1"/>
</dbReference>
<evidence type="ECO:0000313" key="14">
    <source>
        <dbReference type="EMBL" id="MFC4495703.1"/>
    </source>
</evidence>
<feature type="region of interest" description="Disordered" evidence="10">
    <location>
        <begin position="275"/>
        <end position="294"/>
    </location>
</feature>
<gene>
    <name evidence="14" type="ORF">ACFPA8_16365</name>
</gene>
<evidence type="ECO:0000256" key="7">
    <source>
        <dbReference type="ARBA" id="ARBA00047899"/>
    </source>
</evidence>
<dbReference type="PROSITE" id="PS51178">
    <property type="entry name" value="PASTA"/>
    <property type="match status" value="1"/>
</dbReference>
<evidence type="ECO:0000256" key="9">
    <source>
        <dbReference type="PROSITE-ProRule" id="PRU10141"/>
    </source>
</evidence>
<dbReference type="Gene3D" id="3.30.10.20">
    <property type="match status" value="1"/>
</dbReference>
<comment type="caution">
    <text evidence="14">The sequence shown here is derived from an EMBL/GenBank/DDBJ whole genome shotgun (WGS) entry which is preliminary data.</text>
</comment>
<organism evidence="14 15">
    <name type="scientific">Streptomyces ovatisporus</name>
    <dbReference type="NCBI Taxonomy" id="1128682"/>
    <lineage>
        <taxon>Bacteria</taxon>
        <taxon>Bacillati</taxon>
        <taxon>Actinomycetota</taxon>
        <taxon>Actinomycetes</taxon>
        <taxon>Kitasatosporales</taxon>
        <taxon>Streptomycetaceae</taxon>
        <taxon>Streptomyces</taxon>
    </lineage>
</organism>
<evidence type="ECO:0000256" key="11">
    <source>
        <dbReference type="SAM" id="Phobius"/>
    </source>
</evidence>
<comment type="catalytic activity">
    <reaction evidence="7">
        <text>L-threonyl-[protein] + ATP = O-phospho-L-threonyl-[protein] + ADP + H(+)</text>
        <dbReference type="Rhea" id="RHEA:46608"/>
        <dbReference type="Rhea" id="RHEA-COMP:11060"/>
        <dbReference type="Rhea" id="RHEA-COMP:11605"/>
        <dbReference type="ChEBI" id="CHEBI:15378"/>
        <dbReference type="ChEBI" id="CHEBI:30013"/>
        <dbReference type="ChEBI" id="CHEBI:30616"/>
        <dbReference type="ChEBI" id="CHEBI:61977"/>
        <dbReference type="ChEBI" id="CHEBI:456216"/>
        <dbReference type="EC" id="2.7.11.1"/>
    </reaction>
</comment>
<dbReference type="InterPro" id="IPR011009">
    <property type="entry name" value="Kinase-like_dom_sf"/>
</dbReference>
<protein>
    <recommendedName>
        <fullName evidence="1">non-specific serine/threonine protein kinase</fullName>
        <ecNumber evidence="1">2.7.11.1</ecNumber>
    </recommendedName>
</protein>
<evidence type="ECO:0000259" key="12">
    <source>
        <dbReference type="PROSITE" id="PS50011"/>
    </source>
</evidence>
<proteinExistence type="predicted"/>
<dbReference type="InterPro" id="IPR017441">
    <property type="entry name" value="Protein_kinase_ATP_BS"/>
</dbReference>
<dbReference type="InterPro" id="IPR000719">
    <property type="entry name" value="Prot_kinase_dom"/>
</dbReference>
<evidence type="ECO:0000256" key="10">
    <source>
        <dbReference type="SAM" id="MobiDB-lite"/>
    </source>
</evidence>
<feature type="compositionally biased region" description="Basic and acidic residues" evidence="10">
    <location>
        <begin position="464"/>
        <end position="474"/>
    </location>
</feature>
<keyword evidence="3" id="KW-0808">Transferase</keyword>
<feature type="region of interest" description="Disordered" evidence="10">
    <location>
        <begin position="422"/>
        <end position="485"/>
    </location>
</feature>